<evidence type="ECO:0000313" key="2">
    <source>
        <dbReference type="EMBL" id="RDF03876.1"/>
    </source>
</evidence>
<gene>
    <name evidence="2" type="ORF">DPV98_06485</name>
</gene>
<dbReference type="EMBL" id="QEQD01000006">
    <property type="protein sequence ID" value="RDF03876.1"/>
    <property type="molecule type" value="Genomic_DNA"/>
</dbReference>
<feature type="domain" description="Zorya protein ZorC EH" evidence="1">
    <location>
        <begin position="32"/>
        <end position="479"/>
    </location>
</feature>
<protein>
    <recommendedName>
        <fullName evidence="1">Zorya protein ZorC EH domain-containing protein</fullName>
    </recommendedName>
</protein>
<accession>A0A369ZC63</accession>
<dbReference type="Pfam" id="PF15611">
    <property type="entry name" value="EH_Signature"/>
    <property type="match status" value="1"/>
</dbReference>
<dbReference type="InterPro" id="IPR028943">
    <property type="entry name" value="ZorC_EH_Signature_dom"/>
</dbReference>
<proteinExistence type="predicted"/>
<evidence type="ECO:0000313" key="3">
    <source>
        <dbReference type="Proteomes" id="UP000253999"/>
    </source>
</evidence>
<name>A0A369ZC63_HAEPH</name>
<sequence length="507" mass="59650">MSDELKLPRISLPSINFSLPEREIDLTKEVKKLAQMTKRVGMGSDVFKTNFLRIFRALEKGEFSPFMLQTPNQVRAYLAIATSNEVKDEVKKQVHLSPELIDQFAAVRSPMSRLSLMMLIQLYFDRFDTLESGENFENLCKFLKNQVNKLDKIRQRKEAGDLVKSDLARYAEFASQLFSPTAPHKIVKMARQNQQDFTHTLQDMGIAAFKNGRLLQISQSIYYIETLKTIPLGEYHQVFEEVTKADIIQVQYDKHYWIGHKVVEILIDRTVKEGGELSEVWQNVILDIADDPRIASEINLNQWWLPLGEKRVEQMRSWLSRHDLKLFLKLLEQSAVDLGKTDMERMFAGRKQFLEALFDHDCIRHSRLFFTREAANYLRYHYAEPHRLDAYARVSGEASVIYLQLKNGWHLVEGTHSFRVRYFHQIPKHSRIADYQHRFYERDELSGGLEGWYRLNFGKQMYSTAHDVHSSWKFKLLDWFKKTGINLPADEVLDSWEYYRYREKNGA</sequence>
<reference evidence="2 3" key="1">
    <citation type="submission" date="2018-05" db="EMBL/GenBank/DDBJ databases">
        <title>Draft Genome Sequences for a Diverse set of 7 Haemophilus Species.</title>
        <authorList>
            <person name="Nichols M."/>
            <person name="Topaz N."/>
            <person name="Wang X."/>
            <person name="Wang X."/>
            <person name="Boxrud D."/>
        </authorList>
    </citation>
    <scope>NUCLEOTIDE SEQUENCE [LARGE SCALE GENOMIC DNA]</scope>
    <source>
        <strain evidence="2 3">C2010039593</strain>
    </source>
</reference>
<organism evidence="2 3">
    <name type="scientific">Haemophilus parahaemolyticus</name>
    <dbReference type="NCBI Taxonomy" id="735"/>
    <lineage>
        <taxon>Bacteria</taxon>
        <taxon>Pseudomonadati</taxon>
        <taxon>Pseudomonadota</taxon>
        <taxon>Gammaproteobacteria</taxon>
        <taxon>Pasteurellales</taxon>
        <taxon>Pasteurellaceae</taxon>
        <taxon>Haemophilus</taxon>
    </lineage>
</organism>
<comment type="caution">
    <text evidence="2">The sequence shown here is derived from an EMBL/GenBank/DDBJ whole genome shotgun (WGS) entry which is preliminary data.</text>
</comment>
<dbReference type="Proteomes" id="UP000253999">
    <property type="component" value="Unassembled WGS sequence"/>
</dbReference>
<dbReference type="RefSeq" id="WP_111313120.1">
    <property type="nucleotide sequence ID" value="NZ_CAUQRN010000002.1"/>
</dbReference>
<dbReference type="AlphaFoldDB" id="A0A369ZC63"/>
<evidence type="ECO:0000259" key="1">
    <source>
        <dbReference type="Pfam" id="PF15611"/>
    </source>
</evidence>